<dbReference type="RefSeq" id="WP_090851041.1">
    <property type="nucleotide sequence ID" value="NZ_FMZM01000002.1"/>
</dbReference>
<protein>
    <submittedName>
        <fullName evidence="6">Cyclopropane-fatty-acyl-phospholipid synthase</fullName>
    </submittedName>
</protein>
<keyword evidence="3" id="KW-0808">Transferase</keyword>
<dbReference type="PIRSF" id="PIRSF003085">
    <property type="entry name" value="CMAS"/>
    <property type="match status" value="1"/>
</dbReference>
<evidence type="ECO:0000256" key="1">
    <source>
        <dbReference type="ARBA" id="ARBA00010815"/>
    </source>
</evidence>
<name>A0A1G6L200_9ACTN</name>
<keyword evidence="5" id="KW-0443">Lipid metabolism</keyword>
<dbReference type="InterPro" id="IPR029063">
    <property type="entry name" value="SAM-dependent_MTases_sf"/>
</dbReference>
<dbReference type="OrthoDB" id="9782855at2"/>
<organism evidence="6 7">
    <name type="scientific">Nocardioides lianchengensis</name>
    <dbReference type="NCBI Taxonomy" id="1045774"/>
    <lineage>
        <taxon>Bacteria</taxon>
        <taxon>Bacillati</taxon>
        <taxon>Actinomycetota</taxon>
        <taxon>Actinomycetes</taxon>
        <taxon>Propionibacteriales</taxon>
        <taxon>Nocardioidaceae</taxon>
        <taxon>Nocardioides</taxon>
    </lineage>
</organism>
<accession>A0A1G6L200</accession>
<evidence type="ECO:0000256" key="4">
    <source>
        <dbReference type="ARBA" id="ARBA00022691"/>
    </source>
</evidence>
<reference evidence="6 7" key="1">
    <citation type="submission" date="2016-10" db="EMBL/GenBank/DDBJ databases">
        <authorList>
            <person name="de Groot N.N."/>
        </authorList>
    </citation>
    <scope>NUCLEOTIDE SEQUENCE [LARGE SCALE GENOMIC DNA]</scope>
    <source>
        <strain evidence="6 7">CGMCC 4.6858</strain>
    </source>
</reference>
<dbReference type="PANTHER" id="PTHR43667">
    <property type="entry name" value="CYCLOPROPANE-FATTY-ACYL-PHOSPHOLIPID SYNTHASE"/>
    <property type="match status" value="1"/>
</dbReference>
<keyword evidence="7" id="KW-1185">Reference proteome</keyword>
<gene>
    <name evidence="6" type="ORF">SAMN05421872_10284</name>
</gene>
<dbReference type="Pfam" id="PF02353">
    <property type="entry name" value="CMAS"/>
    <property type="match status" value="1"/>
</dbReference>
<dbReference type="SUPFAM" id="SSF53335">
    <property type="entry name" value="S-adenosyl-L-methionine-dependent methyltransferases"/>
    <property type="match status" value="1"/>
</dbReference>
<evidence type="ECO:0000256" key="3">
    <source>
        <dbReference type="ARBA" id="ARBA00022679"/>
    </source>
</evidence>
<dbReference type="InterPro" id="IPR003333">
    <property type="entry name" value="CMAS"/>
</dbReference>
<dbReference type="GO" id="GO:0008610">
    <property type="term" value="P:lipid biosynthetic process"/>
    <property type="evidence" value="ECO:0007669"/>
    <property type="project" value="InterPro"/>
</dbReference>
<keyword evidence="2" id="KW-0489">Methyltransferase</keyword>
<dbReference type="STRING" id="1045774.SAMN05421872_10284"/>
<dbReference type="GO" id="GO:0032259">
    <property type="term" value="P:methylation"/>
    <property type="evidence" value="ECO:0007669"/>
    <property type="project" value="UniProtKB-KW"/>
</dbReference>
<keyword evidence="4" id="KW-0949">S-adenosyl-L-methionine</keyword>
<proteinExistence type="inferred from homology"/>
<evidence type="ECO:0000256" key="2">
    <source>
        <dbReference type="ARBA" id="ARBA00022603"/>
    </source>
</evidence>
<dbReference type="Proteomes" id="UP000199034">
    <property type="component" value="Unassembled WGS sequence"/>
</dbReference>
<dbReference type="AlphaFoldDB" id="A0A1G6L200"/>
<sequence length="420" mass="46668">MTLAPARTATTDPWPGLHDVPVGPRAAVAARIARRLFSAAVNRLDVTVHLGSGVDAQQLGRGGPVAVVHRPDEFFARLGRDQLIGFGEAYLTGAWDAEDLGGFLTVLAAEITDLVPKRLQKLRSFIVARPPRKELSSKQNSQRNIAHHYDLSNDLFEQFLDPTLSYSSALFEGDPATAVRADLETAQGRKIERLLDLAHVGEGTRVLEIGSGWGELAIRAARRGARVRTITLSVEQQTLARERIATAGFTDLVDVDLCDYREVTGQYDAVLSIEMIEAVGWQFWQTYFETIDAVLAPGGRAGIQAITMPHDRMLATRNTWTWINKYIFPGGFLPSVHVIDQVTRKHTSLRLEQQLSMGQHYAATLRMWDETFLAGSQDVLDLGFDPMFLRMWHFYLEYSRAGFASGYIDVNQIVLTKAAS</sequence>
<comment type="similarity">
    <text evidence="1">Belongs to the CFA/CMAS family.</text>
</comment>
<dbReference type="PANTHER" id="PTHR43667:SF2">
    <property type="entry name" value="FATTY ACID C-METHYL TRANSFERASE"/>
    <property type="match status" value="1"/>
</dbReference>
<evidence type="ECO:0000313" key="6">
    <source>
        <dbReference type="EMBL" id="SDC37118.1"/>
    </source>
</evidence>
<dbReference type="GO" id="GO:0008168">
    <property type="term" value="F:methyltransferase activity"/>
    <property type="evidence" value="ECO:0007669"/>
    <property type="project" value="UniProtKB-KW"/>
</dbReference>
<evidence type="ECO:0000256" key="5">
    <source>
        <dbReference type="ARBA" id="ARBA00023098"/>
    </source>
</evidence>
<dbReference type="InterPro" id="IPR050723">
    <property type="entry name" value="CFA/CMAS"/>
</dbReference>
<evidence type="ECO:0000313" key="7">
    <source>
        <dbReference type="Proteomes" id="UP000199034"/>
    </source>
</evidence>
<dbReference type="Gene3D" id="3.40.50.150">
    <property type="entry name" value="Vaccinia Virus protein VP39"/>
    <property type="match status" value="1"/>
</dbReference>
<dbReference type="EMBL" id="FMZM01000002">
    <property type="protein sequence ID" value="SDC37118.1"/>
    <property type="molecule type" value="Genomic_DNA"/>
</dbReference>